<evidence type="ECO:0000313" key="4">
    <source>
        <dbReference type="Proteomes" id="UP000198341"/>
    </source>
</evidence>
<feature type="compositionally biased region" description="Low complexity" evidence="1">
    <location>
        <begin position="42"/>
        <end position="54"/>
    </location>
</feature>
<dbReference type="AlphaFoldDB" id="K8E8Z3"/>
<feature type="domain" description="Limiting CO2-inducible protein B/C beta carbonyic anhydrase" evidence="2">
    <location>
        <begin position="119"/>
        <end position="357"/>
    </location>
</feature>
<dbReference type="InterPro" id="IPR040703">
    <property type="entry name" value="LCIB/C_CA"/>
</dbReference>
<dbReference type="PANTHER" id="PTHR38016">
    <property type="entry name" value="UNNAMED PRODUCT"/>
    <property type="match status" value="1"/>
</dbReference>
<protein>
    <recommendedName>
        <fullName evidence="2">Limiting CO2-inducible protein B/C beta carbonyic anhydrase domain-containing protein</fullName>
    </recommendedName>
</protein>
<dbReference type="GeneID" id="19018348"/>
<dbReference type="EMBL" id="FO082278">
    <property type="protein sequence ID" value="CCO14054.1"/>
    <property type="molecule type" value="Genomic_DNA"/>
</dbReference>
<dbReference type="Proteomes" id="UP000198341">
    <property type="component" value="Chromosome 1"/>
</dbReference>
<accession>K8E8Z3</accession>
<proteinExistence type="predicted"/>
<evidence type="ECO:0000256" key="1">
    <source>
        <dbReference type="SAM" id="MobiDB-lite"/>
    </source>
</evidence>
<dbReference type="STRING" id="41875.K8E8Z3"/>
<feature type="region of interest" description="Disordered" evidence="1">
    <location>
        <begin position="13"/>
        <end position="60"/>
    </location>
</feature>
<reference evidence="3 4" key="1">
    <citation type="submission" date="2011-10" db="EMBL/GenBank/DDBJ databases">
        <authorList>
            <person name="Genoscope - CEA"/>
        </authorList>
    </citation>
    <scope>NUCLEOTIDE SEQUENCE [LARGE SCALE GENOMIC DNA]</scope>
    <source>
        <strain evidence="3 4">RCC 1105</strain>
    </source>
</reference>
<dbReference type="OrthoDB" id="2014244at2759"/>
<dbReference type="RefSeq" id="XP_007515175.1">
    <property type="nucleotide sequence ID" value="XM_007515113.1"/>
</dbReference>
<dbReference type="Pfam" id="PF18599">
    <property type="entry name" value="LCIB_C_CA"/>
    <property type="match status" value="1"/>
</dbReference>
<dbReference type="PANTHER" id="PTHR38016:SF1">
    <property type="entry name" value="LIMITING CO2-INDUCIBLE PROTEIN B_C BETA CARBONYIC ANHYDRASE DOMAIN-CONTAINING PROTEIN"/>
    <property type="match status" value="1"/>
</dbReference>
<evidence type="ECO:0000259" key="2">
    <source>
        <dbReference type="Pfam" id="PF18599"/>
    </source>
</evidence>
<organism evidence="3 4">
    <name type="scientific">Bathycoccus prasinos</name>
    <dbReference type="NCBI Taxonomy" id="41875"/>
    <lineage>
        <taxon>Eukaryota</taxon>
        <taxon>Viridiplantae</taxon>
        <taxon>Chlorophyta</taxon>
        <taxon>Mamiellophyceae</taxon>
        <taxon>Mamiellales</taxon>
        <taxon>Bathycoccaceae</taxon>
        <taxon>Bathycoccus</taxon>
    </lineage>
</organism>
<dbReference type="KEGG" id="bpg:Bathy01g06130"/>
<keyword evidence="4" id="KW-1185">Reference proteome</keyword>
<evidence type="ECO:0000313" key="3">
    <source>
        <dbReference type="EMBL" id="CCO14054.1"/>
    </source>
</evidence>
<name>K8E8Z3_9CHLO</name>
<gene>
    <name evidence="3" type="ORF">Bathy01g06130</name>
</gene>
<dbReference type="eggNOG" id="ENOG502RYX4">
    <property type="taxonomic scope" value="Eukaryota"/>
</dbReference>
<sequence>MRTFAVNFVKTPCSTSNRNVLPHRHGKQQPSWTTTDTKNDRNNNNNSTTGKRGSISIVPRSDNGAYPHTLSTAIKDPITPHGPRFYEYGGFDIDPELQHNRKAYINERIDVVTKHFPNAIGMDDFLFRTEVMLRRFGFTADNSIALTSLCRDEITFPLKTAIHDIFGYSLDVDGLGGVITAGTTGLGAGFSHAPIDFATGRERYVLFALPHIAIDAEGKIGSVIRSGRAQQSCACGALVKMQPMFKQYKEGTLNRESEETCWHDPLDPEFSILTNRMMKAIDKEDIPDKGLGLVEVTKLANRVIQSDMADLIEKTVDVEKADYAVITGIQIHSTRVAKSKVWHPHLEFIAPTSMYIVNNGIKHTMDIMGIDPPTPRQLFKIGAGEVIYELPKPKGGGWF</sequence>